<reference evidence="2 3" key="1">
    <citation type="submission" date="2024-10" db="EMBL/GenBank/DDBJ databases">
        <title>Updated reference genomes for cyclostephanoid diatoms.</title>
        <authorList>
            <person name="Roberts W.R."/>
            <person name="Alverson A.J."/>
        </authorList>
    </citation>
    <scope>NUCLEOTIDE SEQUENCE [LARGE SCALE GENOMIC DNA]</scope>
    <source>
        <strain evidence="2 3">AJA232-27</strain>
    </source>
</reference>
<protein>
    <submittedName>
        <fullName evidence="2">Uncharacterized protein</fullName>
    </submittedName>
</protein>
<dbReference type="Proteomes" id="UP001530293">
    <property type="component" value="Unassembled WGS sequence"/>
</dbReference>
<dbReference type="AlphaFoldDB" id="A0ABD3M281"/>
<accession>A0ABD3M281</accession>
<feature type="compositionally biased region" description="Basic and acidic residues" evidence="1">
    <location>
        <begin position="110"/>
        <end position="120"/>
    </location>
</feature>
<feature type="compositionally biased region" description="Acidic residues" evidence="1">
    <location>
        <begin position="96"/>
        <end position="109"/>
    </location>
</feature>
<evidence type="ECO:0000256" key="1">
    <source>
        <dbReference type="SAM" id="MobiDB-lite"/>
    </source>
</evidence>
<feature type="region of interest" description="Disordered" evidence="1">
    <location>
        <begin position="222"/>
        <end position="311"/>
    </location>
</feature>
<dbReference type="EMBL" id="JALLBG020000250">
    <property type="protein sequence ID" value="KAL3757843.1"/>
    <property type="molecule type" value="Genomic_DNA"/>
</dbReference>
<evidence type="ECO:0000313" key="2">
    <source>
        <dbReference type="EMBL" id="KAL3757843.1"/>
    </source>
</evidence>
<feature type="compositionally biased region" description="Low complexity" evidence="1">
    <location>
        <begin position="228"/>
        <end position="243"/>
    </location>
</feature>
<feature type="compositionally biased region" description="Polar residues" evidence="1">
    <location>
        <begin position="149"/>
        <end position="160"/>
    </location>
</feature>
<feature type="region of interest" description="Disordered" evidence="1">
    <location>
        <begin position="397"/>
        <end position="436"/>
    </location>
</feature>
<feature type="compositionally biased region" description="Basic and acidic residues" evidence="1">
    <location>
        <begin position="397"/>
        <end position="413"/>
    </location>
</feature>
<comment type="caution">
    <text evidence="2">The sequence shown here is derived from an EMBL/GenBank/DDBJ whole genome shotgun (WGS) entry which is preliminary data.</text>
</comment>
<organism evidence="2 3">
    <name type="scientific">Discostella pseudostelligera</name>
    <dbReference type="NCBI Taxonomy" id="259834"/>
    <lineage>
        <taxon>Eukaryota</taxon>
        <taxon>Sar</taxon>
        <taxon>Stramenopiles</taxon>
        <taxon>Ochrophyta</taxon>
        <taxon>Bacillariophyta</taxon>
        <taxon>Coscinodiscophyceae</taxon>
        <taxon>Thalassiosirophycidae</taxon>
        <taxon>Stephanodiscales</taxon>
        <taxon>Stephanodiscaceae</taxon>
        <taxon>Discostella</taxon>
    </lineage>
</organism>
<keyword evidence="3" id="KW-1185">Reference proteome</keyword>
<feature type="region of interest" description="Disordered" evidence="1">
    <location>
        <begin position="148"/>
        <end position="204"/>
    </location>
</feature>
<evidence type="ECO:0000313" key="3">
    <source>
        <dbReference type="Proteomes" id="UP001530293"/>
    </source>
</evidence>
<feature type="compositionally biased region" description="Polar residues" evidence="1">
    <location>
        <begin position="275"/>
        <end position="286"/>
    </location>
</feature>
<name>A0ABD3M281_9STRA</name>
<feature type="compositionally biased region" description="Low complexity" evidence="1">
    <location>
        <begin position="288"/>
        <end position="302"/>
    </location>
</feature>
<feature type="compositionally biased region" description="Basic and acidic residues" evidence="1">
    <location>
        <begin position="249"/>
        <end position="259"/>
    </location>
</feature>
<sequence length="875" mass="97562">MVSAHHHSRRVGVVICIFSRAVSLALFSWCVVINTVSYNSSNNAHTGHLVFVGAFSLSPPLTTTSSLSRSHYHYSASATARKTRIPSSSLAYKDWDENDVSEADEDQENDALRSKADGKNETTVGSATAENIAQVIYYNDLDVDEAVPTPSTATTSNDNTMIEELNANPNPKDVDDNKSSPSSQSTAYVSPIQMMKKVPKSTPMSMSTFSFLNSLRDMEIKKDDTTASSGSSSSGDNDQNPSSTTNTPKMKEAKVESWKTKMSSTNRRPFHVSNYLESLNANTNATMGDDGLNNPNSNNNPKLNDDNDNQNNLLRSLRNQQAQIRSSQLQSMQTAMYNAMRRTNPKDAIANRLAKAQEASKKKEREKLQKLYLERKKRLADKNKNEKLYLEERKRQKKVLERRAGQRKEECAEKMMMSPVGDDEDKSKATSPTNTKRGIPILDILSRPPVIDAPPLLVGSTLTYQYSDLTPFQKRAVDVAISLHEEHCERMRIDKEEALAKKGGEDGSNSVSLPQAGDEGGIQAAPIIAVIDSFTVMASTLSSQQQNLSKLPTTRYATLASIERTPTSLKLTGVGRAFLRDYFSSKHAGSTDDEVELSQLLTSIQELDKEQQYENDEIGSATDHDMDAEDTELPVVMAEFDILLDDSSIRRAGPSGRDVVSNHRSSSVHAIAELYRTANKVYRLHEERKKLVAGLRAGVARLRLGKKKLAEDVNCSLEFEDCDNIGGGFIDEELHEMTTEWEEMSTARSQSKDDDILKRSRLEAMENYGFGSYGILSTIPDLTQQSMLQLETYYSPIHRQREEYEAEVASMVIFRTLEMYATPHEVAAALLASSAIQRLELGYEVMMRHRNELNELVTMISKELMDCGEECTDLW</sequence>
<gene>
    <name evidence="2" type="ORF">ACHAWU_006151</name>
</gene>
<proteinExistence type="predicted"/>
<feature type="region of interest" description="Disordered" evidence="1">
    <location>
        <begin position="96"/>
        <end position="126"/>
    </location>
</feature>
<feature type="compositionally biased region" description="Polar residues" evidence="1">
    <location>
        <begin position="179"/>
        <end position="188"/>
    </location>
</feature>